<keyword evidence="7" id="KW-1185">Reference proteome</keyword>
<feature type="compositionally biased region" description="Basic and acidic residues" evidence="3">
    <location>
        <begin position="1348"/>
        <end position="1358"/>
    </location>
</feature>
<feature type="compositionally biased region" description="Acidic residues" evidence="3">
    <location>
        <begin position="618"/>
        <end position="643"/>
    </location>
</feature>
<feature type="region of interest" description="Disordered" evidence="3">
    <location>
        <begin position="1429"/>
        <end position="1479"/>
    </location>
</feature>
<keyword evidence="4" id="KW-1133">Transmembrane helix</keyword>
<feature type="region of interest" description="Disordered" evidence="3">
    <location>
        <begin position="304"/>
        <end position="651"/>
    </location>
</feature>
<feature type="compositionally biased region" description="Basic and acidic residues" evidence="3">
    <location>
        <begin position="477"/>
        <end position="488"/>
    </location>
</feature>
<comment type="caution">
    <text evidence="6">The sequence shown here is derived from an EMBL/GenBank/DDBJ whole genome shotgun (WGS) entry which is preliminary data.</text>
</comment>
<feature type="compositionally biased region" description="Basic and acidic residues" evidence="3">
    <location>
        <begin position="500"/>
        <end position="525"/>
    </location>
</feature>
<keyword evidence="4" id="KW-0472">Membrane</keyword>
<reference evidence="6" key="1">
    <citation type="submission" date="2023-06" db="EMBL/GenBank/DDBJ databases">
        <title>Genomic analysis of the entomopathogenic nematode Steinernema hermaphroditum.</title>
        <authorList>
            <person name="Schwarz E.M."/>
            <person name="Heppert J.K."/>
            <person name="Baniya A."/>
            <person name="Schwartz H.T."/>
            <person name="Tan C.-H."/>
            <person name="Antoshechkin I."/>
            <person name="Sternberg P.W."/>
            <person name="Goodrich-Blair H."/>
            <person name="Dillman A.R."/>
        </authorList>
    </citation>
    <scope>NUCLEOTIDE SEQUENCE</scope>
    <source>
        <strain evidence="6">PS9179</strain>
        <tissue evidence="6">Whole animal</tissue>
    </source>
</reference>
<protein>
    <recommendedName>
        <fullName evidence="5">CBF1-interacting co-repressor CIR N-terminal domain-containing protein</fullName>
    </recommendedName>
</protein>
<keyword evidence="4" id="KW-0812">Transmembrane</keyword>
<dbReference type="Pfam" id="PF06991">
    <property type="entry name" value="MFAP1"/>
    <property type="match status" value="1"/>
</dbReference>
<evidence type="ECO:0000256" key="3">
    <source>
        <dbReference type="SAM" id="MobiDB-lite"/>
    </source>
</evidence>
<dbReference type="SMART" id="SM01083">
    <property type="entry name" value="Cir_N"/>
    <property type="match status" value="1"/>
</dbReference>
<evidence type="ECO:0000259" key="5">
    <source>
        <dbReference type="SMART" id="SM01083"/>
    </source>
</evidence>
<feature type="compositionally biased region" description="Polar residues" evidence="3">
    <location>
        <begin position="1335"/>
        <end position="1347"/>
    </location>
</feature>
<feature type="compositionally biased region" description="Low complexity" evidence="3">
    <location>
        <begin position="1429"/>
        <end position="1442"/>
    </location>
</feature>
<feature type="compositionally biased region" description="Acidic residues" evidence="3">
    <location>
        <begin position="569"/>
        <end position="590"/>
    </location>
</feature>
<dbReference type="InterPro" id="IPR033194">
    <property type="entry name" value="MFAP1"/>
</dbReference>
<gene>
    <name evidence="6" type="ORF">QR680_011046</name>
</gene>
<feature type="coiled-coil region" evidence="2">
    <location>
        <begin position="738"/>
        <end position="765"/>
    </location>
</feature>
<feature type="region of interest" description="Disordered" evidence="3">
    <location>
        <begin position="1333"/>
        <end position="1377"/>
    </location>
</feature>
<feature type="compositionally biased region" description="Basic and acidic residues" evidence="3">
    <location>
        <begin position="400"/>
        <end position="431"/>
    </location>
</feature>
<evidence type="ECO:0000256" key="2">
    <source>
        <dbReference type="SAM" id="Coils"/>
    </source>
</evidence>
<dbReference type="PANTHER" id="PTHR15327">
    <property type="entry name" value="MICROFIBRIL-ASSOCIATED PROTEIN"/>
    <property type="match status" value="1"/>
</dbReference>
<feature type="compositionally biased region" description="Basic residues" evidence="3">
    <location>
        <begin position="315"/>
        <end position="335"/>
    </location>
</feature>
<feature type="compositionally biased region" description="Polar residues" evidence="3">
    <location>
        <begin position="169"/>
        <end position="180"/>
    </location>
</feature>
<dbReference type="InterPro" id="IPR019339">
    <property type="entry name" value="CIR_N_dom"/>
</dbReference>
<feature type="region of interest" description="Disordered" evidence="3">
    <location>
        <begin position="667"/>
        <end position="710"/>
    </location>
</feature>
<feature type="domain" description="CBF1-interacting co-repressor CIR N-terminal" evidence="5">
    <location>
        <begin position="13"/>
        <end position="49"/>
    </location>
</feature>
<comment type="similarity">
    <text evidence="1">Belongs to the MFAP1 family.</text>
</comment>
<feature type="region of interest" description="Disordered" evidence="3">
    <location>
        <begin position="1530"/>
        <end position="1574"/>
    </location>
</feature>
<name>A0AA39MC64_9BILA</name>
<feature type="compositionally biased region" description="Basic and acidic residues" evidence="3">
    <location>
        <begin position="1542"/>
        <end position="1564"/>
    </location>
</feature>
<feature type="compositionally biased region" description="Basic and acidic residues" evidence="3">
    <location>
        <begin position="336"/>
        <end position="349"/>
    </location>
</feature>
<dbReference type="EMBL" id="JAUCMV010000001">
    <property type="protein sequence ID" value="KAK0428852.1"/>
    <property type="molecule type" value="Genomic_DNA"/>
</dbReference>
<dbReference type="InterPro" id="IPR009730">
    <property type="entry name" value="MFAP1_C"/>
</dbReference>
<sequence>MGKGFQNFMSKKDFHPSAWWNIKKVWEARQKQDMETKRQDELRVQYEKEQEMLQNKALLGDEKAKLGLSFMYDAPAGINKREEEKPEPKFEWQRKYNAPREEWAKGNEDIQDQPFGIQVRNVRCVRCRTWGHLNTDRECPLYNMSGTADDQGYANNPSDLMKQMRRNKTNGVSDQPSSSKTEPDSASDWVEVKAKIKKEKKIKVEETPHQQKRRRQYSSGSEASDDSEEEEDEEPKAPMNRIELAENMKEEHGLQFKSGIMKSIVAEQGLSKLSEITKAQTEEDEFKAFCSSVPVEIRMKIWNKIAAGGGDDSKFKKKMHKKMKKEKKKEKKAKKDKKEKEKKSKSHSERRSRKSSSSSSDSDSEKTAKSKKDHKRRHDSSDLDIEDDRRSKSDKKRKMDKSERRERDDRRRDHTMGDFVPRFEREMESRSGPKQLPTSGAILVKNEKGQETMQKVKVVRYKAGQRPAYAQESSSGSERESDSGDERERHHHDRHHHGRHDRDRYRERRAVAEPELIRKGRRPVDESDEEAATVADELRPESESEDEEEAFRRRERARARALERRGQQDDDEEDEDMEEVEVAKDDDEAELDARKRAMLKARAKQREEQELLQRQQEGGEEVSDESDEDEDEEESDEEDEEEEQQRFKPVFVNKKDRVTLIEAEKEAERLKQLELEEEERKNERKKESVRMAQETIRREDEQAKAKKEDPLELDSVVTDDENEEIEYELWKLREMKRIKRDRDEREQLAKEKAEMEKIHNMTEEERLRYLKANPKIVTNKQDKGKYKFLQKYYHRGAFFLDQEEDILKRNFAEATLDDQFDKSILPKVMQVKNFGKASRSKWTHLTAEDTTDHQGTWATATAQSTKDVVSNTLTKGVFFSEKGLLCYDFKQIRESINATRQYFPIQLGNCVGDVFRFWDTVAFVDGDQLGNCVKDRLFRFWDTVAFVDGDQVKLAARGFRFSQFGEQIFVIRGVFSLDATTWIYASVNDRRAKHFHHYELYASGKTTPKRRRSASLPRTESSRTSFCFPETSLLLNLCHDLTEISTVLGVVSLIKPGDVARVYFDLFGAIDRSNEITTSPEAKCFQRPKMHRVNLTRFLALAAYLIFGAMASNDSSCQPGSLLTSKDHVVYFASCRDVRLFEDRPREAFVGPFCEKKSTRMFVSKRGVVHLAFSADSDSKLQKVRYTLYSFPEKSKPSQVLQRQVIDVCHPNMAMFHSEKTLVPKQRPVMQSVCTQTARVPPLVDVLTGDIWSGEGRSAGVIHHAAHGALTVQQRFGNVRRFYWIPQSTATPQCIFEARGAESIIVVSSNRTAYENQLPMKVRSQLTWEEDLKSTQEPLQPNQSGQTNEREQPPKSEVRVPGSSPHPAGNGTTPKVETTTEEPFCMFHESIGGLVTSSTILFVALLFTGTTSAILFKFKADMKKSREPAACAPAEPSAQPSEVTTQPISAPENESATPTDAVSVNTAPDATNDNDQSPNIIASNAVTVVTEPTPVTIVSTPAEPTIVATPIEGSANEVSAKDFSLVGALPPEIDDANPMEFTAKDHSERPPEVKTDSPLKELSAKDVSLTRPPN</sequence>
<accession>A0AA39MC64</accession>
<dbReference type="Proteomes" id="UP001175271">
    <property type="component" value="Unassembled WGS sequence"/>
</dbReference>
<feature type="transmembrane region" description="Helical" evidence="4">
    <location>
        <begin position="1391"/>
        <end position="1416"/>
    </location>
</feature>
<evidence type="ECO:0000313" key="6">
    <source>
        <dbReference type="EMBL" id="KAK0428852.1"/>
    </source>
</evidence>
<dbReference type="Pfam" id="PF10197">
    <property type="entry name" value="Cir_N"/>
    <property type="match status" value="1"/>
</dbReference>
<feature type="compositionally biased region" description="Acidic residues" evidence="3">
    <location>
        <begin position="223"/>
        <end position="234"/>
    </location>
</feature>
<feature type="compositionally biased region" description="Basic and acidic residues" evidence="3">
    <location>
        <begin position="558"/>
        <end position="568"/>
    </location>
</feature>
<organism evidence="6 7">
    <name type="scientific">Steinernema hermaphroditum</name>
    <dbReference type="NCBI Taxonomy" id="289476"/>
    <lineage>
        <taxon>Eukaryota</taxon>
        <taxon>Metazoa</taxon>
        <taxon>Ecdysozoa</taxon>
        <taxon>Nematoda</taxon>
        <taxon>Chromadorea</taxon>
        <taxon>Rhabditida</taxon>
        <taxon>Tylenchina</taxon>
        <taxon>Panagrolaimomorpha</taxon>
        <taxon>Strongyloidoidea</taxon>
        <taxon>Steinernematidae</taxon>
        <taxon>Steinernema</taxon>
    </lineage>
</organism>
<feature type="compositionally biased region" description="Basic residues" evidence="3">
    <location>
        <begin position="489"/>
        <end position="499"/>
    </location>
</feature>
<evidence type="ECO:0000256" key="4">
    <source>
        <dbReference type="SAM" id="Phobius"/>
    </source>
</evidence>
<feature type="region of interest" description="Disordered" evidence="3">
    <location>
        <begin position="167"/>
        <end position="245"/>
    </location>
</feature>
<proteinExistence type="inferred from homology"/>
<feature type="compositionally biased region" description="Polar residues" evidence="3">
    <location>
        <begin position="1443"/>
        <end position="1479"/>
    </location>
</feature>
<keyword evidence="2" id="KW-0175">Coiled coil</keyword>
<evidence type="ECO:0000313" key="7">
    <source>
        <dbReference type="Proteomes" id="UP001175271"/>
    </source>
</evidence>
<evidence type="ECO:0000256" key="1">
    <source>
        <dbReference type="ARBA" id="ARBA00008155"/>
    </source>
</evidence>